<dbReference type="GO" id="GO:0008694">
    <property type="term" value="F:4-hydroxy-3-polyprenylbenzoate decarboxylase activity"/>
    <property type="evidence" value="ECO:0007669"/>
    <property type="project" value="UniProtKB-EC"/>
</dbReference>
<dbReference type="PANTHER" id="PTHR30108">
    <property type="entry name" value="3-OCTAPRENYL-4-HYDROXYBENZOATE CARBOXY-LYASE-RELATED"/>
    <property type="match status" value="1"/>
</dbReference>
<dbReference type="Pfam" id="PF20695">
    <property type="entry name" value="UbiD_N"/>
    <property type="match status" value="1"/>
</dbReference>
<evidence type="ECO:0000259" key="4">
    <source>
        <dbReference type="Pfam" id="PF20696"/>
    </source>
</evidence>
<dbReference type="SUPFAM" id="SSF50475">
    <property type="entry name" value="FMN-binding split barrel"/>
    <property type="match status" value="1"/>
</dbReference>
<keyword evidence="5" id="KW-0456">Lyase</keyword>
<comment type="similarity">
    <text evidence="1">Belongs to the UbiD family.</text>
</comment>
<dbReference type="GO" id="GO:0006744">
    <property type="term" value="P:ubiquinone biosynthetic process"/>
    <property type="evidence" value="ECO:0007669"/>
    <property type="project" value="TreeGrafter"/>
</dbReference>
<evidence type="ECO:0000313" key="6">
    <source>
        <dbReference type="Proteomes" id="UP000265800"/>
    </source>
</evidence>
<comment type="caution">
    <text evidence="5">The sequence shown here is derived from an EMBL/GenBank/DDBJ whole genome shotgun (WGS) entry which is preliminary data.</text>
</comment>
<dbReference type="EC" id="4.1.1.98" evidence="5"/>
<dbReference type="Gene3D" id="1.20.5.570">
    <property type="entry name" value="Single helix bin"/>
    <property type="match status" value="1"/>
</dbReference>
<feature type="domain" description="3-octaprenyl-4-hydroxybenzoate carboxy-lyase-like C-terminal" evidence="4">
    <location>
        <begin position="484"/>
        <end position="565"/>
    </location>
</feature>
<dbReference type="InterPro" id="IPR002830">
    <property type="entry name" value="UbiD"/>
</dbReference>
<sequence length="616" mass="67727">MFCLGPSAILGQMYKNLQAFIADLERTGELVRVREAVSCELEITEIADRMVKAGGPALLFERVEGRKFPVFIGGFGTAERTARAMGVRNLDELATRVGNLLQLNPGGGGLKAALTLLPKLGQLKGFFPRRVRGGPVQEVVLRGDAVDLFQLPILKCWPLDGGPYITLPLVITKDPETGELNLGMYRMQVLDQRSTAMHWQLHKVGRRHYEKAKRLGQRLEVAVALGGDPILTYAATAPVPPIPGVNEFNLAGFLRGKPVELTRGVTVDLPVPAEAEFVLEGYVDPTEELVLEGPFGDHTGFYTLEDFYPRFHVTAITHRKNPVYPATIVGRPPMEDAYLIEASERLFLPAAQLILPEIRDYHMPPPGVAHNWVNVAIEKAYPGQAYKVANGLLGLGQMMFAKVLVVLDAGAPLKGPASLQAALQHALPGRDTLISRGPIDVLDHSSRAMGYGGKLILDGTRKLPEEGRGLPFVPQAHRQLPELPGVRQAQLPGIWMATFEKARPHQARAVAERLLNTPQSRGIRLLLLTDADTHLDFDEVMWAVLNNIDPERDAWVMEGVEGPVLVLDGTRKLPEEGFERPWPPKIAMAPEVVRRVDERWASLGLPPLPPKVARTP</sequence>
<dbReference type="NCBIfam" id="TIGR03701">
    <property type="entry name" value="mena_SCO4490"/>
    <property type="match status" value="1"/>
</dbReference>
<dbReference type="GO" id="GO:0005829">
    <property type="term" value="C:cytosol"/>
    <property type="evidence" value="ECO:0007669"/>
    <property type="project" value="TreeGrafter"/>
</dbReference>
<dbReference type="InterPro" id="IPR049381">
    <property type="entry name" value="UbiD-like_C"/>
</dbReference>
<feature type="domain" description="3-octaprenyl-4-hydroxybenzoate carboxy-lyase-like Rift-related" evidence="2">
    <location>
        <begin position="132"/>
        <end position="332"/>
    </location>
</feature>
<dbReference type="PANTHER" id="PTHR30108:SF17">
    <property type="entry name" value="FERULIC ACID DECARBOXYLASE 1"/>
    <property type="match status" value="1"/>
</dbReference>
<reference evidence="5 6" key="1">
    <citation type="submission" date="2018-08" db="EMBL/GenBank/DDBJ databases">
        <title>Meiothermus luteus KCTC 52599 genome sequencing project.</title>
        <authorList>
            <person name="Da Costa M.S."/>
            <person name="Albuquerque L."/>
            <person name="Raposo P."/>
            <person name="Froufe H.J.C."/>
            <person name="Barroso C.S."/>
            <person name="Egas C."/>
        </authorList>
    </citation>
    <scope>NUCLEOTIDE SEQUENCE [LARGE SCALE GENOMIC DNA]</scope>
    <source>
        <strain evidence="5 6">KCTC 52599</strain>
    </source>
</reference>
<proteinExistence type="inferred from homology"/>
<dbReference type="AlphaFoldDB" id="A0A399EHX1"/>
<evidence type="ECO:0000256" key="1">
    <source>
        <dbReference type="ARBA" id="ARBA00010021"/>
    </source>
</evidence>
<dbReference type="InterPro" id="IPR048304">
    <property type="entry name" value="UbiD_Rift_dom"/>
</dbReference>
<organism evidence="5 6">
    <name type="scientific">Meiothermus luteus</name>
    <dbReference type="NCBI Taxonomy" id="2026184"/>
    <lineage>
        <taxon>Bacteria</taxon>
        <taxon>Thermotogati</taxon>
        <taxon>Deinococcota</taxon>
        <taxon>Deinococci</taxon>
        <taxon>Thermales</taxon>
        <taxon>Thermaceae</taxon>
        <taxon>Meiothermus</taxon>
    </lineage>
</organism>
<accession>A0A399EHX1</accession>
<evidence type="ECO:0000313" key="5">
    <source>
        <dbReference type="EMBL" id="RIH82669.1"/>
    </source>
</evidence>
<evidence type="ECO:0000259" key="3">
    <source>
        <dbReference type="Pfam" id="PF20695"/>
    </source>
</evidence>
<protein>
    <submittedName>
        <fullName evidence="5">3-octaprenyl-4-hydroxybenzoate carboxy-lyase</fullName>
        <ecNumber evidence="5">4.1.1.98</ecNumber>
    </submittedName>
</protein>
<feature type="domain" description="3-octaprenyl-4-hydroxybenzoate carboxy-lyase-like C-terminal" evidence="4">
    <location>
        <begin position="338"/>
        <end position="458"/>
    </location>
</feature>
<gene>
    <name evidence="5" type="primary">ubiD</name>
    <name evidence="5" type="ORF">Mlute_02417</name>
</gene>
<name>A0A399EHX1_9DEIN</name>
<dbReference type="Pfam" id="PF01977">
    <property type="entry name" value="UbiD"/>
    <property type="match status" value="1"/>
</dbReference>
<evidence type="ECO:0000259" key="2">
    <source>
        <dbReference type="Pfam" id="PF01977"/>
    </source>
</evidence>
<dbReference type="Proteomes" id="UP000265800">
    <property type="component" value="Unassembled WGS sequence"/>
</dbReference>
<feature type="domain" description="3-octaprenyl-4-hydroxybenzoate carboxy-lyase-like N-terminal" evidence="3">
    <location>
        <begin position="21"/>
        <end position="96"/>
    </location>
</feature>
<dbReference type="InterPro" id="IPR022390">
    <property type="entry name" value="HBDC"/>
</dbReference>
<dbReference type="InterPro" id="IPR049383">
    <property type="entry name" value="UbiD-like_N"/>
</dbReference>
<dbReference type="SUPFAM" id="SSF143968">
    <property type="entry name" value="UbiD C-terminal domain-like"/>
    <property type="match status" value="2"/>
</dbReference>
<dbReference type="Gene3D" id="3.40.1670.10">
    <property type="entry name" value="UbiD C-terminal domain-like"/>
    <property type="match status" value="2"/>
</dbReference>
<dbReference type="Pfam" id="PF20696">
    <property type="entry name" value="UbiD_C"/>
    <property type="match status" value="2"/>
</dbReference>
<keyword evidence="6" id="KW-1185">Reference proteome</keyword>
<dbReference type="EMBL" id="QWKZ01000101">
    <property type="protein sequence ID" value="RIH82669.1"/>
    <property type="molecule type" value="Genomic_DNA"/>
</dbReference>
<dbReference type="NCBIfam" id="TIGR00148">
    <property type="entry name" value="UbiD family decarboxylase"/>
    <property type="match status" value="1"/>
</dbReference>